<name>F8F958_PAEMK</name>
<sequence>MSNPEMSFVIDAVSPDGKWLCVFEDNGETGYLYFCTLSPEGELMGISDALWIYNQISPSIHECKQVHMIWSNDSAKTALIVDGECWGMFDLTNRRKLTAPRSNNGMESIPTAVLENGIPEHLGEPLEFEVKS</sequence>
<dbReference type="HOGENOM" id="CLU_1914982_0_0_9"/>
<evidence type="ECO:0000313" key="1">
    <source>
        <dbReference type="EMBL" id="AEI42986.1"/>
    </source>
</evidence>
<protein>
    <recommendedName>
        <fullName evidence="3">DUF2251 domain-containing protein</fullName>
    </recommendedName>
</protein>
<evidence type="ECO:0000313" key="2">
    <source>
        <dbReference type="Proteomes" id="UP000006620"/>
    </source>
</evidence>
<evidence type="ECO:0008006" key="3">
    <source>
        <dbReference type="Google" id="ProtNLM"/>
    </source>
</evidence>
<dbReference type="InterPro" id="IPR014449">
    <property type="entry name" value="UCP007050_HI0931"/>
</dbReference>
<gene>
    <name evidence="1" type="ordered locus">KNP414_04455</name>
</gene>
<dbReference type="KEGG" id="pms:KNP414_04455"/>
<reference evidence="1 2" key="2">
    <citation type="journal article" date="2013" name="Genome Announc.">
        <title>Genome Sequence of Growth-Improving Paenibacillus mucilaginosus Strain KNP414.</title>
        <authorList>
            <person name="Lu J.J."/>
            <person name="Wang J.F."/>
            <person name="Hu X.F."/>
        </authorList>
    </citation>
    <scope>NUCLEOTIDE SEQUENCE [LARGE SCALE GENOMIC DNA]</scope>
    <source>
        <strain evidence="1 2">KNP414</strain>
    </source>
</reference>
<dbReference type="AlphaFoldDB" id="F8F958"/>
<proteinExistence type="predicted"/>
<dbReference type="Proteomes" id="UP000006620">
    <property type="component" value="Chromosome"/>
</dbReference>
<dbReference type="RefSeq" id="WP_013918140.1">
    <property type="nucleotide sequence ID" value="NC_015690.1"/>
</dbReference>
<reference evidence="2" key="1">
    <citation type="submission" date="2011-06" db="EMBL/GenBank/DDBJ databases">
        <title>Complete genome sequence of Paenibacillus mucilaginosus KNP414.</title>
        <authorList>
            <person name="Wang J."/>
            <person name="Hu S."/>
            <person name="Hu X."/>
            <person name="Zhang B."/>
            <person name="Dong D."/>
            <person name="Zhang S."/>
            <person name="Zhao K."/>
            <person name="Wu D."/>
        </authorList>
    </citation>
    <scope>NUCLEOTIDE SEQUENCE [LARGE SCALE GENOMIC DNA]</scope>
    <source>
        <strain evidence="2">KNP414</strain>
    </source>
</reference>
<dbReference type="Pfam" id="PF10008">
    <property type="entry name" value="DUF2251"/>
    <property type="match status" value="1"/>
</dbReference>
<accession>F8F958</accession>
<dbReference type="EMBL" id="CP002869">
    <property type="protein sequence ID" value="AEI42986.1"/>
    <property type="molecule type" value="Genomic_DNA"/>
</dbReference>
<organism evidence="1 2">
    <name type="scientific">Paenibacillus mucilaginosus (strain KNP414)</name>
    <dbReference type="NCBI Taxonomy" id="1036673"/>
    <lineage>
        <taxon>Bacteria</taxon>
        <taxon>Bacillati</taxon>
        <taxon>Bacillota</taxon>
        <taxon>Bacilli</taxon>
        <taxon>Bacillales</taxon>
        <taxon>Paenibacillaceae</taxon>
        <taxon>Paenibacillus</taxon>
    </lineage>
</organism>